<dbReference type="RefSeq" id="WP_037025698.1">
    <property type="nucleotide sequence ID" value="NZ_CCSF01000001.1"/>
</dbReference>
<feature type="binding site" evidence="2">
    <location>
        <position position="181"/>
    </location>
    <ligand>
        <name>biotin</name>
        <dbReference type="ChEBI" id="CHEBI:57586"/>
    </ligand>
</feature>
<dbReference type="HAMAP" id="MF_00978">
    <property type="entry name" value="Bifunct_BirA"/>
    <property type="match status" value="1"/>
</dbReference>
<evidence type="ECO:0000259" key="4">
    <source>
        <dbReference type="PROSITE" id="PS51733"/>
    </source>
</evidence>
<dbReference type="HOGENOM" id="CLU_051096_4_0_6"/>
<dbReference type="NCBIfam" id="TIGR00121">
    <property type="entry name" value="birA_ligase"/>
    <property type="match status" value="1"/>
</dbReference>
<dbReference type="Gene3D" id="3.30.930.10">
    <property type="entry name" value="Bira Bifunctional Protein, Domain 2"/>
    <property type="match status" value="1"/>
</dbReference>
<dbReference type="STRING" id="1499686.BN1079_02977"/>
<feature type="domain" description="HTH lysR-type" evidence="3">
    <location>
        <begin position="1"/>
        <end position="56"/>
    </location>
</feature>
<dbReference type="InterPro" id="IPR030855">
    <property type="entry name" value="Bifunct_BirA"/>
</dbReference>
<dbReference type="PROSITE" id="PS51733">
    <property type="entry name" value="BPL_LPL_CATALYTIC"/>
    <property type="match status" value="1"/>
</dbReference>
<dbReference type="PANTHER" id="PTHR12835">
    <property type="entry name" value="BIOTIN PROTEIN LIGASE"/>
    <property type="match status" value="1"/>
</dbReference>
<dbReference type="NCBIfam" id="NF008848">
    <property type="entry name" value="PRK11886.1-3"/>
    <property type="match status" value="1"/>
</dbReference>
<keyword evidence="2" id="KW-0547">Nucleotide-binding</keyword>
<dbReference type="AlphaFoldDB" id="A0A078LWK8"/>
<dbReference type="GO" id="GO:0003677">
    <property type="term" value="F:DNA binding"/>
    <property type="evidence" value="ECO:0007669"/>
    <property type="project" value="UniProtKB-UniRule"/>
</dbReference>
<name>A0A078LWK8_9PSED</name>
<dbReference type="GO" id="GO:0005737">
    <property type="term" value="C:cytoplasm"/>
    <property type="evidence" value="ECO:0007669"/>
    <property type="project" value="TreeGrafter"/>
</dbReference>
<feature type="domain" description="BPL/LPL catalytic" evidence="4">
    <location>
        <begin position="65"/>
        <end position="252"/>
    </location>
</feature>
<evidence type="ECO:0000256" key="1">
    <source>
        <dbReference type="ARBA" id="ARBA00022598"/>
    </source>
</evidence>
<feature type="binding site" evidence="2">
    <location>
        <position position="110"/>
    </location>
    <ligand>
        <name>biotin</name>
        <dbReference type="ChEBI" id="CHEBI:57586"/>
    </ligand>
</feature>
<gene>
    <name evidence="2 5" type="primary">birA</name>
    <name evidence="5" type="ORF">BN1079_02977</name>
</gene>
<dbReference type="InterPro" id="IPR008988">
    <property type="entry name" value="Transcriptional_repressor_C"/>
</dbReference>
<dbReference type="CDD" id="cd16442">
    <property type="entry name" value="BPL"/>
    <property type="match status" value="1"/>
</dbReference>
<dbReference type="InterPro" id="IPR036388">
    <property type="entry name" value="WH-like_DNA-bd_sf"/>
</dbReference>
<dbReference type="GO" id="GO:0004077">
    <property type="term" value="F:biotin--[biotin carboxyl-carrier protein] ligase activity"/>
    <property type="evidence" value="ECO:0007669"/>
    <property type="project" value="UniProtKB-UniRule"/>
</dbReference>
<comment type="similarity">
    <text evidence="2">Belongs to the biotin--protein ligase family.</text>
</comment>
<keyword evidence="2" id="KW-0238">DNA-binding</keyword>
<dbReference type="Gene3D" id="1.10.10.10">
    <property type="entry name" value="Winged helix-like DNA-binding domain superfamily/Winged helix DNA-binding domain"/>
    <property type="match status" value="1"/>
</dbReference>
<dbReference type="OrthoDB" id="9807064at2"/>
<dbReference type="PROSITE" id="PS50931">
    <property type="entry name" value="HTH_LYSR"/>
    <property type="match status" value="1"/>
</dbReference>
<feature type="binding site" evidence="2">
    <location>
        <begin position="114"/>
        <end position="116"/>
    </location>
    <ligand>
        <name>biotin</name>
        <dbReference type="ChEBI" id="CHEBI:57586"/>
    </ligand>
</feature>
<dbReference type="eggNOG" id="COG0340">
    <property type="taxonomic scope" value="Bacteria"/>
</dbReference>
<dbReference type="SUPFAM" id="SSF55681">
    <property type="entry name" value="Class II aaRS and biotin synthetases"/>
    <property type="match status" value="1"/>
</dbReference>
<protein>
    <recommendedName>
        <fullName evidence="2">Bifunctional ligase/repressor BirA</fullName>
    </recommendedName>
    <alternativeName>
        <fullName evidence="2">Biotin operon repressor</fullName>
    </alternativeName>
    <alternativeName>
        <fullName evidence="2">Biotin--[acetyl-CoA-carboxylase] ligase</fullName>
        <ecNumber evidence="2">6.3.4.15</ecNumber>
    </alternativeName>
    <alternativeName>
        <fullName evidence="2">Biotin--protein ligase</fullName>
    </alternativeName>
    <alternativeName>
        <fullName evidence="2">Biotin-[acetyl-CoA carboxylase] synthetase</fullName>
    </alternativeName>
</protein>
<dbReference type="GO" id="GO:0003700">
    <property type="term" value="F:DNA-binding transcription factor activity"/>
    <property type="evidence" value="ECO:0007669"/>
    <property type="project" value="InterPro"/>
</dbReference>
<evidence type="ECO:0000313" key="5">
    <source>
        <dbReference type="EMBL" id="CDZ95640.1"/>
    </source>
</evidence>
<dbReference type="eggNOG" id="COG1654">
    <property type="taxonomic scope" value="Bacteria"/>
</dbReference>
<dbReference type="InterPro" id="IPR013196">
    <property type="entry name" value="HTH_11"/>
</dbReference>
<evidence type="ECO:0000256" key="2">
    <source>
        <dbReference type="HAMAP-Rule" id="MF_00978"/>
    </source>
</evidence>
<reference evidence="5 6" key="1">
    <citation type="submission" date="2014-07" db="EMBL/GenBank/DDBJ databases">
        <authorList>
            <person name="Urmite Genomes Urmite Genomes"/>
        </authorList>
    </citation>
    <scope>NUCLEOTIDE SEQUENCE [LARGE SCALE GENOMIC DNA]</scope>
    <source>
        <strain evidence="5 6">20_BN</strain>
    </source>
</reference>
<dbReference type="Proteomes" id="UP000053902">
    <property type="component" value="Unassembled WGS sequence"/>
</dbReference>
<keyword evidence="2" id="KW-0805">Transcription regulation</keyword>
<feature type="binding site" evidence="2">
    <location>
        <begin position="86"/>
        <end position="88"/>
    </location>
    <ligand>
        <name>biotin</name>
        <dbReference type="ChEBI" id="CHEBI:57586"/>
    </ligand>
</feature>
<feature type="DNA-binding region" description="H-T-H motif" evidence="2">
    <location>
        <begin position="16"/>
        <end position="35"/>
    </location>
</feature>
<dbReference type="Pfam" id="PF03099">
    <property type="entry name" value="BPL_LplA_LipB"/>
    <property type="match status" value="1"/>
</dbReference>
<dbReference type="InterPro" id="IPR004143">
    <property type="entry name" value="BPL_LPL_catalytic"/>
</dbReference>
<dbReference type="EC" id="6.3.4.15" evidence="2"/>
<keyword evidence="1 2" id="KW-0436">Ligase</keyword>
<accession>A0A078LWK8</accession>
<dbReference type="GO" id="GO:0005524">
    <property type="term" value="F:ATP binding"/>
    <property type="evidence" value="ECO:0007669"/>
    <property type="project" value="UniProtKB-UniRule"/>
</dbReference>
<dbReference type="InterPro" id="IPR000847">
    <property type="entry name" value="LysR_HTH_N"/>
</dbReference>
<dbReference type="EMBL" id="CCSF01000001">
    <property type="protein sequence ID" value="CDZ95640.1"/>
    <property type="molecule type" value="Genomic_DNA"/>
</dbReference>
<dbReference type="SUPFAM" id="SSF50037">
    <property type="entry name" value="C-terminal domain of transcriptional repressors"/>
    <property type="match status" value="1"/>
</dbReference>
<dbReference type="Pfam" id="PF08279">
    <property type="entry name" value="HTH_11"/>
    <property type="match status" value="1"/>
</dbReference>
<keyword evidence="2" id="KW-0678">Repressor</keyword>
<keyword evidence="2" id="KW-0092">Biotin</keyword>
<evidence type="ECO:0000259" key="3">
    <source>
        <dbReference type="PROSITE" id="PS50931"/>
    </source>
</evidence>
<dbReference type="Gene3D" id="2.30.30.100">
    <property type="match status" value="1"/>
</dbReference>
<dbReference type="PANTHER" id="PTHR12835:SF5">
    <property type="entry name" value="BIOTIN--PROTEIN LIGASE"/>
    <property type="match status" value="1"/>
</dbReference>
<organism evidence="5 6">
    <name type="scientific">Pseudomonas saudiphocaensis</name>
    <dbReference type="NCBI Taxonomy" id="1499686"/>
    <lineage>
        <taxon>Bacteria</taxon>
        <taxon>Pseudomonadati</taxon>
        <taxon>Pseudomonadota</taxon>
        <taxon>Gammaproteobacteria</taxon>
        <taxon>Pseudomonadales</taxon>
        <taxon>Pseudomonadaceae</taxon>
        <taxon>Pseudomonas</taxon>
    </lineage>
</organism>
<dbReference type="InterPro" id="IPR004408">
    <property type="entry name" value="Biotin_CoA_COase_ligase"/>
</dbReference>
<comment type="function">
    <text evidence="2">Acts both as a biotin--[acetyl-CoA-carboxylase] ligase and a biotin-operon repressor. In the presence of ATP, BirA activates biotin to form the BirA-biotinyl-5'-adenylate (BirA-bio-5'-AMP or holoBirA) complex. HoloBirA can either transfer the biotinyl moiety to the biotin carboxyl carrier protein (BCCP) subunit of acetyl-CoA carboxylase, or bind to the biotin operator site and inhibit transcription of the operon.</text>
</comment>
<proteinExistence type="inferred from homology"/>
<keyword evidence="2" id="KW-0067">ATP-binding</keyword>
<dbReference type="InterPro" id="IPR045864">
    <property type="entry name" value="aa-tRNA-synth_II/BPL/LPL"/>
</dbReference>
<sequence>MNRLLKILQDGHFHSGQKLGAALGISRSAVWKHLQRLEASLGIQLYKVPGRGYRLAESISLLDENGSAESLKQLGWAVKVLDSTDSTNAEALRMLHAGVQAPFVVLAEAQTSGRGRRGRAWVSPPAQNLYYTLALTISGGAQRLSGLSLVVGLAVMRALRQMGVEQAGVKWPNDIYVDGKKIAGILMELSGDPADLCHVLIGIGVNVNMTSSAVGIEQAWTSMRNETLALVDRNELVRVVSHSLHHYLERHAEEGFSGLRAEWEACNIWRGRYCCLSSGSQHAKGLVLGVDDQGALRLSVNGQEKRFSGGELSLRLEDDS</sequence>
<dbReference type="InterPro" id="IPR036390">
    <property type="entry name" value="WH_DNA-bd_sf"/>
</dbReference>
<comment type="catalytic activity">
    <reaction evidence="2">
        <text>biotin + L-lysyl-[protein] + ATP = N(6)-biotinyl-L-lysyl-[protein] + AMP + diphosphate + H(+)</text>
        <dbReference type="Rhea" id="RHEA:11756"/>
        <dbReference type="Rhea" id="RHEA-COMP:9752"/>
        <dbReference type="Rhea" id="RHEA-COMP:10505"/>
        <dbReference type="ChEBI" id="CHEBI:15378"/>
        <dbReference type="ChEBI" id="CHEBI:29969"/>
        <dbReference type="ChEBI" id="CHEBI:30616"/>
        <dbReference type="ChEBI" id="CHEBI:33019"/>
        <dbReference type="ChEBI" id="CHEBI:57586"/>
        <dbReference type="ChEBI" id="CHEBI:83144"/>
        <dbReference type="ChEBI" id="CHEBI:456215"/>
        <dbReference type="EC" id="6.3.4.15"/>
    </reaction>
</comment>
<dbReference type="SUPFAM" id="SSF46785">
    <property type="entry name" value="Winged helix' DNA-binding domain"/>
    <property type="match status" value="1"/>
</dbReference>
<evidence type="ECO:0000313" key="6">
    <source>
        <dbReference type="Proteomes" id="UP000053902"/>
    </source>
</evidence>
<keyword evidence="2" id="KW-0804">Transcription</keyword>
<keyword evidence="6" id="KW-1185">Reference proteome</keyword>